<dbReference type="Proteomes" id="UP000677054">
    <property type="component" value="Unassembled WGS sequence"/>
</dbReference>
<evidence type="ECO:0000256" key="6">
    <source>
        <dbReference type="SAM" id="MobiDB-lite"/>
    </source>
</evidence>
<dbReference type="PANTHER" id="PTHR23301:SF0">
    <property type="entry name" value="CHITIN-BINDING TYPE-2 DOMAIN-CONTAINING PROTEIN-RELATED"/>
    <property type="match status" value="1"/>
</dbReference>
<evidence type="ECO:0000256" key="1">
    <source>
        <dbReference type="ARBA" id="ARBA00022669"/>
    </source>
</evidence>
<feature type="region of interest" description="Disordered" evidence="6">
    <location>
        <begin position="1"/>
        <end position="21"/>
    </location>
</feature>
<feature type="region of interest" description="Disordered" evidence="6">
    <location>
        <begin position="78"/>
        <end position="101"/>
    </location>
</feature>
<dbReference type="SMART" id="SM00494">
    <property type="entry name" value="ChtBD2"/>
    <property type="match status" value="2"/>
</dbReference>
<dbReference type="PROSITE" id="PS50940">
    <property type="entry name" value="CHIT_BIND_II"/>
    <property type="match status" value="1"/>
</dbReference>
<evidence type="ECO:0000313" key="9">
    <source>
        <dbReference type="Proteomes" id="UP000677054"/>
    </source>
</evidence>
<dbReference type="EMBL" id="CAJPEV010000630">
    <property type="protein sequence ID" value="CAG0887079.1"/>
    <property type="molecule type" value="Genomic_DNA"/>
</dbReference>
<dbReference type="AlphaFoldDB" id="A0A7R8XDR1"/>
<dbReference type="InterPro" id="IPR002557">
    <property type="entry name" value="Chitin-bd_dom"/>
</dbReference>
<keyword evidence="2" id="KW-0732">Signal</keyword>
<dbReference type="GO" id="GO:0008061">
    <property type="term" value="F:chitin binding"/>
    <property type="evidence" value="ECO:0007669"/>
    <property type="project" value="UniProtKB-KW"/>
</dbReference>
<reference evidence="8" key="1">
    <citation type="submission" date="2020-11" db="EMBL/GenBank/DDBJ databases">
        <authorList>
            <person name="Tran Van P."/>
        </authorList>
    </citation>
    <scope>NUCLEOTIDE SEQUENCE</scope>
</reference>
<keyword evidence="5" id="KW-0325">Glycoprotein</keyword>
<organism evidence="8">
    <name type="scientific">Darwinula stevensoni</name>
    <dbReference type="NCBI Taxonomy" id="69355"/>
    <lineage>
        <taxon>Eukaryota</taxon>
        <taxon>Metazoa</taxon>
        <taxon>Ecdysozoa</taxon>
        <taxon>Arthropoda</taxon>
        <taxon>Crustacea</taxon>
        <taxon>Oligostraca</taxon>
        <taxon>Ostracoda</taxon>
        <taxon>Podocopa</taxon>
        <taxon>Podocopida</taxon>
        <taxon>Darwinulocopina</taxon>
        <taxon>Darwinuloidea</taxon>
        <taxon>Darwinulidae</taxon>
        <taxon>Darwinula</taxon>
    </lineage>
</organism>
<feature type="domain" description="Chitin-binding type-2" evidence="7">
    <location>
        <begin position="22"/>
        <end position="77"/>
    </location>
</feature>
<dbReference type="Pfam" id="PF01607">
    <property type="entry name" value="CBM_14"/>
    <property type="match status" value="1"/>
</dbReference>
<dbReference type="SUPFAM" id="SSF57625">
    <property type="entry name" value="Invertebrate chitin-binding proteins"/>
    <property type="match status" value="2"/>
</dbReference>
<dbReference type="OrthoDB" id="9987187at2759"/>
<gene>
    <name evidence="8" type="ORF">DSTB1V02_LOCUS4302</name>
</gene>
<dbReference type="GO" id="GO:0005576">
    <property type="term" value="C:extracellular region"/>
    <property type="evidence" value="ECO:0007669"/>
    <property type="project" value="InterPro"/>
</dbReference>
<sequence>MNAEETQSTTPGSGSSTTGGGGFQCPTSEGLYPHETFCYMFYNCINYVAYPHECPDDDLFHREELYCMHPEDVDCGDLLPRPTTTNQSPTSTDKTTTSSGEFECPELDGFFPDPESCEHFYICVEGNSTHFVSPRMHSIERNAPEILGSTPKLGFVTPPGIFAHLWEDINMLMMLIVDLPLIFNH</sequence>
<evidence type="ECO:0000256" key="4">
    <source>
        <dbReference type="ARBA" id="ARBA00023157"/>
    </source>
</evidence>
<feature type="compositionally biased region" description="Low complexity" evidence="6">
    <location>
        <begin position="83"/>
        <end position="99"/>
    </location>
</feature>
<accession>A0A7R8XDR1</accession>
<proteinExistence type="predicted"/>
<evidence type="ECO:0000259" key="7">
    <source>
        <dbReference type="PROSITE" id="PS50940"/>
    </source>
</evidence>
<dbReference type="InterPro" id="IPR051940">
    <property type="entry name" value="Chitin_bind-dev_reg"/>
</dbReference>
<protein>
    <recommendedName>
        <fullName evidence="7">Chitin-binding type-2 domain-containing protein</fullName>
    </recommendedName>
</protein>
<keyword evidence="9" id="KW-1185">Reference proteome</keyword>
<dbReference type="PANTHER" id="PTHR23301">
    <property type="entry name" value="CHITIN BINDING PERITROPHIN-A"/>
    <property type="match status" value="1"/>
</dbReference>
<dbReference type="Gene3D" id="2.170.140.10">
    <property type="entry name" value="Chitin binding domain"/>
    <property type="match status" value="2"/>
</dbReference>
<keyword evidence="4" id="KW-1015">Disulfide bond</keyword>
<keyword evidence="1" id="KW-0147">Chitin-binding</keyword>
<dbReference type="EMBL" id="LR900147">
    <property type="protein sequence ID" value="CAD7244405.1"/>
    <property type="molecule type" value="Genomic_DNA"/>
</dbReference>
<evidence type="ECO:0000256" key="5">
    <source>
        <dbReference type="ARBA" id="ARBA00023180"/>
    </source>
</evidence>
<evidence type="ECO:0000256" key="2">
    <source>
        <dbReference type="ARBA" id="ARBA00022729"/>
    </source>
</evidence>
<dbReference type="InterPro" id="IPR036508">
    <property type="entry name" value="Chitin-bd_dom_sf"/>
</dbReference>
<keyword evidence="3" id="KW-0677">Repeat</keyword>
<evidence type="ECO:0000313" key="8">
    <source>
        <dbReference type="EMBL" id="CAD7244405.1"/>
    </source>
</evidence>
<evidence type="ECO:0000256" key="3">
    <source>
        <dbReference type="ARBA" id="ARBA00022737"/>
    </source>
</evidence>
<name>A0A7R8XDR1_9CRUS</name>